<feature type="region of interest" description="Disordered" evidence="7">
    <location>
        <begin position="414"/>
        <end position="502"/>
    </location>
</feature>
<feature type="region of interest" description="Disordered" evidence="7">
    <location>
        <begin position="71"/>
        <end position="121"/>
    </location>
</feature>
<evidence type="ECO:0000256" key="7">
    <source>
        <dbReference type="SAM" id="MobiDB-lite"/>
    </source>
</evidence>
<dbReference type="InterPro" id="IPR036390">
    <property type="entry name" value="WH_DNA-bd_sf"/>
</dbReference>
<dbReference type="InterPro" id="IPR036388">
    <property type="entry name" value="WH-like_DNA-bd_sf"/>
</dbReference>
<dbReference type="PANTHER" id="PTHR10015">
    <property type="entry name" value="HEAT SHOCK TRANSCRIPTION FACTOR"/>
    <property type="match status" value="1"/>
</dbReference>
<dbReference type="Pfam" id="PF00447">
    <property type="entry name" value="HSF_DNA-bind"/>
    <property type="match status" value="1"/>
</dbReference>
<feature type="compositionally biased region" description="Gly residues" evidence="7">
    <location>
        <begin position="782"/>
        <end position="791"/>
    </location>
</feature>
<comment type="similarity">
    <text evidence="2 5">Belongs to the HSF family.</text>
</comment>
<feature type="region of interest" description="Disordered" evidence="7">
    <location>
        <begin position="257"/>
        <end position="310"/>
    </location>
</feature>
<keyword evidence="3" id="KW-0238">DNA-binding</keyword>
<comment type="caution">
    <text evidence="9">The sequence shown here is derived from an EMBL/GenBank/DDBJ whole genome shotgun (WGS) entry which is preliminary data.</text>
</comment>
<dbReference type="GO" id="GO:0005634">
    <property type="term" value="C:nucleus"/>
    <property type="evidence" value="ECO:0007669"/>
    <property type="project" value="UniProtKB-SubCell"/>
</dbReference>
<feature type="compositionally biased region" description="Low complexity" evidence="7">
    <location>
        <begin position="447"/>
        <end position="458"/>
    </location>
</feature>
<dbReference type="GO" id="GO:0003700">
    <property type="term" value="F:DNA-binding transcription factor activity"/>
    <property type="evidence" value="ECO:0007669"/>
    <property type="project" value="InterPro"/>
</dbReference>
<dbReference type="GO" id="GO:0043565">
    <property type="term" value="F:sequence-specific DNA binding"/>
    <property type="evidence" value="ECO:0007669"/>
    <property type="project" value="InterPro"/>
</dbReference>
<evidence type="ECO:0000256" key="6">
    <source>
        <dbReference type="SAM" id="Coils"/>
    </source>
</evidence>
<gene>
    <name evidence="9" type="ORF">AOCH_001661</name>
</gene>
<keyword evidence="9" id="KW-0346">Stress response</keyword>
<dbReference type="FunFam" id="1.10.10.10:FF:000173">
    <property type="entry name" value="Heat shock transcription factor Hsf1"/>
    <property type="match status" value="1"/>
</dbReference>
<name>A0A0F8UBV6_9EURO</name>
<sequence>MSPSGVTRKRPAPGTSPIVHPQLNAVSNYPSGTGSQLSNDQFLQWGQNTAPNAVNPSSFTDTNAYNAAASLSNQDVPASSTTANQIARRQPPNQLISRNRGYEQTPPSFPDQGGGSREAGGWTESLDELYQRALVAKRESQAKRKQIPPFVQKLSSFLDESKNTDLIRWSDDGNSFIVMDEDEFAKTLIPELFKHNNYASFVRQLNMYGFHKKVGLSDNSMRASERKNKSPSEYANPYFKRGHPDLLWLIQKPKNAAGQGAKSTKGYVRVKTEDVDENDNDDYGDDTAPASRDDRSRNGQLSLVSGNPMPKDQFAGVYRELQAIRQQQQIISNTISKLRREHEQLYAQAANFQEQHTRHENSINAILTFLATVYNRSLQGQEGQNLANTFAGAISQDHQGNVVDMGDNYSLSTLGASTMNSPGGPRSIKKQPLLLKAPPAPDRLGRATTLSPAASTSTYDRSQSRNHMRQPSASQPGVVEEVFDTSPRPKEPPPPQSQQYPQRDIMSVIQNSNARNGVTTNFTDFPNVLSSLETSGGNVPLTPNQRADMLRLMANETANANSNPGMSQNNALITPNPPPMPHNYTNRLANTRSEIDNLAKMQAEQDRSVQNLTNLLQPLSPTGTIPGIGTDGSVPPAPLDLDHIFNNDYFTDLGDLNHHSKGPLDFGDPADSDHAAPPGELNATTGAEDHTIKDGNDLFDFDHLAGNDDLFTGSNQHQTPDYFHGFDPAAYGNNTATSAAVNPVSNPSGRVVETLTDSEATSPANTVDDGSQYPGQDTGYDSQGGKGGGGIAKRRKKA</sequence>
<feature type="region of interest" description="Disordered" evidence="7">
    <location>
        <begin position="1"/>
        <end position="58"/>
    </location>
</feature>
<reference evidence="9 10" key="1">
    <citation type="submission" date="2015-02" db="EMBL/GenBank/DDBJ databases">
        <title>Draft Genome Sequences of Two Closely-Related Aflatoxigenic Aspergillus Species Obtained from the Cote d'Ivoire.</title>
        <authorList>
            <person name="Moore G.G."/>
            <person name="Beltz S.B."/>
            <person name="Mack B.M."/>
        </authorList>
    </citation>
    <scope>NUCLEOTIDE SEQUENCE [LARGE SCALE GENOMIC DNA]</scope>
    <source>
        <strain evidence="9 10">SRRC1432</strain>
    </source>
</reference>
<dbReference type="InterPro" id="IPR000232">
    <property type="entry name" value="HSF_DNA-bd"/>
</dbReference>
<feature type="compositionally biased region" description="Acidic residues" evidence="7">
    <location>
        <begin position="274"/>
        <end position="285"/>
    </location>
</feature>
<dbReference type="VEuPathDB" id="FungiDB:P175DRAFT_0437632"/>
<keyword evidence="10" id="KW-1185">Reference proteome</keyword>
<comment type="subcellular location">
    <subcellularLocation>
        <location evidence="1">Nucleus</location>
    </subcellularLocation>
</comment>
<evidence type="ECO:0000256" key="5">
    <source>
        <dbReference type="RuleBase" id="RU004020"/>
    </source>
</evidence>
<feature type="compositionally biased region" description="Polar residues" evidence="7">
    <location>
        <begin position="71"/>
        <end position="97"/>
    </location>
</feature>
<keyword evidence="4" id="KW-0539">Nucleus</keyword>
<dbReference type="SUPFAM" id="SSF46785">
    <property type="entry name" value="Winged helix' DNA-binding domain"/>
    <property type="match status" value="1"/>
</dbReference>
<proteinExistence type="inferred from homology"/>
<feature type="coiled-coil region" evidence="6">
    <location>
        <begin position="321"/>
        <end position="355"/>
    </location>
</feature>
<keyword evidence="6" id="KW-0175">Coiled coil</keyword>
<dbReference type="PANTHER" id="PTHR10015:SF427">
    <property type="entry name" value="HEAT SHOCK FACTOR PROTEIN"/>
    <property type="match status" value="1"/>
</dbReference>
<organism evidence="9 10">
    <name type="scientific">Aspergillus ochraceoroseus</name>
    <dbReference type="NCBI Taxonomy" id="138278"/>
    <lineage>
        <taxon>Eukaryota</taxon>
        <taxon>Fungi</taxon>
        <taxon>Dikarya</taxon>
        <taxon>Ascomycota</taxon>
        <taxon>Pezizomycotina</taxon>
        <taxon>Eurotiomycetes</taxon>
        <taxon>Eurotiomycetidae</taxon>
        <taxon>Eurotiales</taxon>
        <taxon>Aspergillaceae</taxon>
        <taxon>Aspergillus</taxon>
        <taxon>Aspergillus subgen. Nidulantes</taxon>
    </lineage>
</organism>
<dbReference type="SMART" id="SM00415">
    <property type="entry name" value="HSF"/>
    <property type="match status" value="1"/>
</dbReference>
<feature type="compositionally biased region" description="Polar residues" evidence="7">
    <location>
        <begin position="757"/>
        <end position="781"/>
    </location>
</feature>
<dbReference type="OrthoDB" id="60033at2759"/>
<evidence type="ECO:0000313" key="9">
    <source>
        <dbReference type="EMBL" id="KKK17083.1"/>
    </source>
</evidence>
<evidence type="ECO:0000256" key="3">
    <source>
        <dbReference type="ARBA" id="ARBA00023125"/>
    </source>
</evidence>
<feature type="compositionally biased region" description="Polar residues" evidence="7">
    <location>
        <begin position="24"/>
        <end position="58"/>
    </location>
</feature>
<dbReference type="PRINTS" id="PR00056">
    <property type="entry name" value="HSFDOMAIN"/>
</dbReference>
<dbReference type="EMBL" id="JYKN01002263">
    <property type="protein sequence ID" value="KKK17083.1"/>
    <property type="molecule type" value="Genomic_DNA"/>
</dbReference>
<feature type="region of interest" description="Disordered" evidence="7">
    <location>
        <begin position="757"/>
        <end position="798"/>
    </location>
</feature>
<evidence type="ECO:0000259" key="8">
    <source>
        <dbReference type="SMART" id="SM00415"/>
    </source>
</evidence>
<feature type="region of interest" description="Disordered" evidence="7">
    <location>
        <begin position="661"/>
        <end position="694"/>
    </location>
</feature>
<dbReference type="AlphaFoldDB" id="A0A0F8UBV6"/>
<protein>
    <submittedName>
        <fullName evidence="9">Heat shock transcription factor (Hsf)</fullName>
    </submittedName>
</protein>
<evidence type="ECO:0000313" key="10">
    <source>
        <dbReference type="Proteomes" id="UP000034947"/>
    </source>
</evidence>
<evidence type="ECO:0000256" key="2">
    <source>
        <dbReference type="ARBA" id="ARBA00006403"/>
    </source>
</evidence>
<evidence type="ECO:0000256" key="4">
    <source>
        <dbReference type="ARBA" id="ARBA00023242"/>
    </source>
</evidence>
<evidence type="ECO:0000256" key="1">
    <source>
        <dbReference type="ARBA" id="ARBA00004123"/>
    </source>
</evidence>
<accession>A0A0F8UBV6</accession>
<dbReference type="Gene3D" id="1.10.10.10">
    <property type="entry name" value="Winged helix-like DNA-binding domain superfamily/Winged helix DNA-binding domain"/>
    <property type="match status" value="1"/>
</dbReference>
<feature type="domain" description="HSF-type DNA-binding" evidence="8">
    <location>
        <begin position="146"/>
        <end position="253"/>
    </location>
</feature>
<dbReference type="Proteomes" id="UP000034947">
    <property type="component" value="Unassembled WGS sequence"/>
</dbReference>